<name>A0A5B8CMG1_SPHSA</name>
<protein>
    <submittedName>
        <fullName evidence="2">Nuclear transport factor 2 family protein</fullName>
    </submittedName>
</protein>
<gene>
    <name evidence="2" type="ORF">FIL70_21980</name>
</gene>
<proteinExistence type="predicted"/>
<organism evidence="2 3">
    <name type="scientific">Sphingobium fuliginis ATCC 27551</name>
    <dbReference type="NCBI Taxonomy" id="1208342"/>
    <lineage>
        <taxon>Bacteria</taxon>
        <taxon>Pseudomonadati</taxon>
        <taxon>Pseudomonadota</taxon>
        <taxon>Alphaproteobacteria</taxon>
        <taxon>Sphingomonadales</taxon>
        <taxon>Sphingomonadaceae</taxon>
        <taxon>Sphingobium</taxon>
    </lineage>
</organism>
<dbReference type="InterPro" id="IPR037401">
    <property type="entry name" value="SnoaL-like"/>
</dbReference>
<evidence type="ECO:0000313" key="2">
    <source>
        <dbReference type="EMBL" id="QDC39835.1"/>
    </source>
</evidence>
<evidence type="ECO:0000259" key="1">
    <source>
        <dbReference type="Pfam" id="PF12680"/>
    </source>
</evidence>
<dbReference type="EMBL" id="CP041017">
    <property type="protein sequence ID" value="QDC39835.1"/>
    <property type="molecule type" value="Genomic_DNA"/>
</dbReference>
<dbReference type="KEGG" id="sufl:FIL70_21980"/>
<feature type="domain" description="SnoaL-like" evidence="1">
    <location>
        <begin position="54"/>
        <end position="143"/>
    </location>
</feature>
<dbReference type="SUPFAM" id="SSF54427">
    <property type="entry name" value="NTF2-like"/>
    <property type="match status" value="1"/>
</dbReference>
<sequence length="166" mass="18241">MATAPSCCARRRRDKGKAMNDAVKLLTRMFGFTEEGRHHPDIFPVGGESRPSPADYFHPDVVHSLFGPSGTKETLVGRDAFLAFAASCAEALAERRDEIIAITCVDRQCAFVHARAYRKSAANGEDIHYEWAMLYRVEQGLITYGADMLDAAAQAFWGRVRSAAAG</sequence>
<dbReference type="Pfam" id="PF12680">
    <property type="entry name" value="SnoaL_2"/>
    <property type="match status" value="1"/>
</dbReference>
<reference evidence="2 3" key="1">
    <citation type="submission" date="2019-06" db="EMBL/GenBank/DDBJ databases">
        <title>Genome organization and adaptive potential of archetypical organophosphate degarding Sphingobium fuliginis ATCC 27551.</title>
        <authorList>
            <person name="Sarwar A."/>
            <person name="Parthasarathy S."/>
            <person name="Singh C."/>
            <person name="Siddavattam D."/>
        </authorList>
    </citation>
    <scope>NUCLEOTIDE SEQUENCE [LARGE SCALE GENOMIC DNA]</scope>
    <source>
        <strain evidence="2 3">ATCC 27551</strain>
    </source>
</reference>
<dbReference type="Proteomes" id="UP000311469">
    <property type="component" value="Chromosome cSF2"/>
</dbReference>
<evidence type="ECO:0000313" key="3">
    <source>
        <dbReference type="Proteomes" id="UP000311469"/>
    </source>
</evidence>
<dbReference type="AlphaFoldDB" id="A0A5B8CMG1"/>
<dbReference type="InterPro" id="IPR032710">
    <property type="entry name" value="NTF2-like_dom_sf"/>
</dbReference>
<accession>A0A5B8CMG1</accession>
<dbReference type="Gene3D" id="3.10.450.50">
    <property type="match status" value="1"/>
</dbReference>